<accession>A0A9N7V0W2</accession>
<evidence type="ECO:0000313" key="2">
    <source>
        <dbReference type="EMBL" id="CAB1441997.1"/>
    </source>
</evidence>
<dbReference type="Proteomes" id="UP001153269">
    <property type="component" value="Unassembled WGS sequence"/>
</dbReference>
<feature type="region of interest" description="Disordered" evidence="1">
    <location>
        <begin position="82"/>
        <end position="109"/>
    </location>
</feature>
<sequence length="109" mass="11548">MPKASEVQPISSSPGLKEGPSLAQGAAKAANESPEGSLSGSDGGCQRVANKFCQSPTKASDLRSMGSCKFLCELFKTQIKRLTDSATTPANQRDALRGRCQDERERSVT</sequence>
<evidence type="ECO:0000256" key="1">
    <source>
        <dbReference type="SAM" id="MobiDB-lite"/>
    </source>
</evidence>
<name>A0A9N7V0W2_PLEPL</name>
<dbReference type="AlphaFoldDB" id="A0A9N7V0W2"/>
<protein>
    <submittedName>
        <fullName evidence="2">Uncharacterized protein</fullName>
    </submittedName>
</protein>
<dbReference type="EMBL" id="CADEAL010002757">
    <property type="protein sequence ID" value="CAB1441997.1"/>
    <property type="molecule type" value="Genomic_DNA"/>
</dbReference>
<gene>
    <name evidence="2" type="ORF">PLEPLA_LOCUS29711</name>
</gene>
<reference evidence="2" key="1">
    <citation type="submission" date="2020-03" db="EMBL/GenBank/DDBJ databases">
        <authorList>
            <person name="Weist P."/>
        </authorList>
    </citation>
    <scope>NUCLEOTIDE SEQUENCE</scope>
</reference>
<evidence type="ECO:0000313" key="3">
    <source>
        <dbReference type="Proteomes" id="UP001153269"/>
    </source>
</evidence>
<keyword evidence="3" id="KW-1185">Reference proteome</keyword>
<feature type="compositionally biased region" description="Basic and acidic residues" evidence="1">
    <location>
        <begin position="94"/>
        <end position="109"/>
    </location>
</feature>
<proteinExistence type="predicted"/>
<feature type="region of interest" description="Disordered" evidence="1">
    <location>
        <begin position="1"/>
        <end position="43"/>
    </location>
</feature>
<organism evidence="2 3">
    <name type="scientific">Pleuronectes platessa</name>
    <name type="common">European plaice</name>
    <dbReference type="NCBI Taxonomy" id="8262"/>
    <lineage>
        <taxon>Eukaryota</taxon>
        <taxon>Metazoa</taxon>
        <taxon>Chordata</taxon>
        <taxon>Craniata</taxon>
        <taxon>Vertebrata</taxon>
        <taxon>Euteleostomi</taxon>
        <taxon>Actinopterygii</taxon>
        <taxon>Neopterygii</taxon>
        <taxon>Teleostei</taxon>
        <taxon>Neoteleostei</taxon>
        <taxon>Acanthomorphata</taxon>
        <taxon>Carangaria</taxon>
        <taxon>Pleuronectiformes</taxon>
        <taxon>Pleuronectoidei</taxon>
        <taxon>Pleuronectidae</taxon>
        <taxon>Pleuronectes</taxon>
    </lineage>
</organism>
<comment type="caution">
    <text evidence="2">The sequence shown here is derived from an EMBL/GenBank/DDBJ whole genome shotgun (WGS) entry which is preliminary data.</text>
</comment>